<evidence type="ECO:0000256" key="2">
    <source>
        <dbReference type="ARBA" id="ARBA00010968"/>
    </source>
</evidence>
<evidence type="ECO:0000256" key="5">
    <source>
        <dbReference type="SAM" id="MobiDB-lite"/>
    </source>
</evidence>
<dbReference type="InParanoid" id="A0A066WE15"/>
<evidence type="ECO:0000256" key="6">
    <source>
        <dbReference type="SAM" id="Phobius"/>
    </source>
</evidence>
<feature type="coiled-coil region" evidence="4">
    <location>
        <begin position="244"/>
        <end position="278"/>
    </location>
</feature>
<dbReference type="InterPro" id="IPR002012">
    <property type="entry name" value="GnRH"/>
</dbReference>
<keyword evidence="6" id="KW-0472">Membrane</keyword>
<evidence type="ECO:0000256" key="1">
    <source>
        <dbReference type="ARBA" id="ARBA00004613"/>
    </source>
</evidence>
<feature type="signal peptide" evidence="7">
    <location>
        <begin position="1"/>
        <end position="28"/>
    </location>
</feature>
<dbReference type="HOGENOM" id="CLU_545345_0_0_1"/>
<sequence>MIARSFCSLRAAVLACLCLCLLSAQGHAQYFSQGWSPGQPRQPPQHDKQQAAAAYGSNLGWSPNGWKRVPNTSGAKVARNESVIDSLIRSGLTTFLRWSDDDVDVARAYRDAQKNPTFHPRVEVLSTPETPDIADILGFGPPVADEDESVFTEVKHAVVNALPERIGGTRAEPWAILISASRQDKESQNQDVVFNRTIHALFPDASLGLPQIVQPPSASGEDDKGDEDVAEGYEIVGGFIVPIEDSTKDEAQRAARKARKQKKQKEEQLEQLEGVEVLSATQAAKREKLAEFVRPALDSWRFGYIDFFNNTDDIGWQWFLWKVPVMVIATPSTSPERLYDLRFWKLAFAKPRPDDMLSFLGNPGQWQALPVWDSSLAPGGKRHVILLRMAAFFKKYIYPFFEVVPGWAITLVIGGAASIVPSLLHSEDDKKLKAAHEAKKRGKAAEEAVKQSMSRASASASSTTSKVASVADAADDPTANAIAPDTSAAGTRSRVRKSRN</sequence>
<feature type="transmembrane region" description="Helical" evidence="6">
    <location>
        <begin position="404"/>
        <end position="424"/>
    </location>
</feature>
<feature type="chain" id="PRO_5001628994" evidence="7">
    <location>
        <begin position="29"/>
        <end position="500"/>
    </location>
</feature>
<evidence type="ECO:0000313" key="8">
    <source>
        <dbReference type="EMBL" id="KDN51996.1"/>
    </source>
</evidence>
<gene>
    <name evidence="8" type="ORF">K437DRAFT_254735</name>
</gene>
<keyword evidence="3" id="KW-0964">Secreted</keyword>
<dbReference type="Proteomes" id="UP000027361">
    <property type="component" value="Unassembled WGS sequence"/>
</dbReference>
<dbReference type="OrthoDB" id="2502001at2759"/>
<keyword evidence="9" id="KW-1185">Reference proteome</keyword>
<evidence type="ECO:0000256" key="7">
    <source>
        <dbReference type="SAM" id="SignalP"/>
    </source>
</evidence>
<dbReference type="GO" id="GO:0005179">
    <property type="term" value="F:hormone activity"/>
    <property type="evidence" value="ECO:0007669"/>
    <property type="project" value="InterPro"/>
</dbReference>
<keyword evidence="6" id="KW-1133">Transmembrane helix</keyword>
<keyword evidence="4" id="KW-0175">Coiled coil</keyword>
<keyword evidence="6" id="KW-0812">Transmembrane</keyword>
<feature type="compositionally biased region" description="Low complexity" evidence="5">
    <location>
        <begin position="450"/>
        <end position="479"/>
    </location>
</feature>
<proteinExistence type="inferred from homology"/>
<dbReference type="GeneID" id="25263961"/>
<name>A0A066WE15_TILAU</name>
<dbReference type="PROSITE" id="PS00473">
    <property type="entry name" value="GNRH"/>
    <property type="match status" value="1"/>
</dbReference>
<organism evidence="8 9">
    <name type="scientific">Tilletiaria anomala (strain ATCC 24038 / CBS 436.72 / UBC 951)</name>
    <dbReference type="NCBI Taxonomy" id="1037660"/>
    <lineage>
        <taxon>Eukaryota</taxon>
        <taxon>Fungi</taxon>
        <taxon>Dikarya</taxon>
        <taxon>Basidiomycota</taxon>
        <taxon>Ustilaginomycotina</taxon>
        <taxon>Exobasidiomycetes</taxon>
        <taxon>Georgefischeriales</taxon>
        <taxon>Tilletiariaceae</taxon>
        <taxon>Tilletiaria</taxon>
    </lineage>
</organism>
<dbReference type="EMBL" id="JMSN01000015">
    <property type="protein sequence ID" value="KDN51996.1"/>
    <property type="molecule type" value="Genomic_DNA"/>
</dbReference>
<comment type="caution">
    <text evidence="8">The sequence shown here is derived from an EMBL/GenBank/DDBJ whole genome shotgun (WGS) entry which is preliminary data.</text>
</comment>
<reference evidence="8 9" key="1">
    <citation type="submission" date="2014-05" db="EMBL/GenBank/DDBJ databases">
        <title>Draft genome sequence of a rare smut relative, Tilletiaria anomala UBC 951.</title>
        <authorList>
            <consortium name="DOE Joint Genome Institute"/>
            <person name="Toome M."/>
            <person name="Kuo A."/>
            <person name="Henrissat B."/>
            <person name="Lipzen A."/>
            <person name="Tritt A."/>
            <person name="Yoshinaga Y."/>
            <person name="Zane M."/>
            <person name="Barry K."/>
            <person name="Grigoriev I.V."/>
            <person name="Spatafora J.W."/>
            <person name="Aimea M.C."/>
        </authorList>
    </citation>
    <scope>NUCLEOTIDE SEQUENCE [LARGE SCALE GENOMIC DNA]</scope>
    <source>
        <strain evidence="8 9">UBC 951</strain>
    </source>
</reference>
<keyword evidence="7" id="KW-0732">Signal</keyword>
<feature type="compositionally biased region" description="Basic and acidic residues" evidence="5">
    <location>
        <begin position="436"/>
        <end position="449"/>
    </location>
</feature>
<dbReference type="GO" id="GO:0005576">
    <property type="term" value="C:extracellular region"/>
    <property type="evidence" value="ECO:0007669"/>
    <property type="project" value="UniProtKB-SubCell"/>
</dbReference>
<evidence type="ECO:0000313" key="9">
    <source>
        <dbReference type="Proteomes" id="UP000027361"/>
    </source>
</evidence>
<accession>A0A066WE15</accession>
<comment type="similarity">
    <text evidence="2">Belongs to the GnRH family.</text>
</comment>
<evidence type="ECO:0000256" key="4">
    <source>
        <dbReference type="SAM" id="Coils"/>
    </source>
</evidence>
<feature type="region of interest" description="Disordered" evidence="5">
    <location>
        <begin position="436"/>
        <end position="500"/>
    </location>
</feature>
<protein>
    <submittedName>
        <fullName evidence="8">Uncharacterized protein</fullName>
    </submittedName>
</protein>
<dbReference type="RefSeq" id="XP_013244848.1">
    <property type="nucleotide sequence ID" value="XM_013389394.1"/>
</dbReference>
<evidence type="ECO:0000256" key="3">
    <source>
        <dbReference type="ARBA" id="ARBA00022525"/>
    </source>
</evidence>
<comment type="subcellular location">
    <subcellularLocation>
        <location evidence="1">Secreted</location>
    </subcellularLocation>
</comment>
<dbReference type="AlphaFoldDB" id="A0A066WE15"/>